<evidence type="ECO:0000256" key="1">
    <source>
        <dbReference type="ARBA" id="ARBA00023125"/>
    </source>
</evidence>
<accession>A0ABS6FN91</accession>
<dbReference type="PANTHER" id="PTHR43479">
    <property type="entry name" value="ACREF/ENVCD OPERON REPRESSOR-RELATED"/>
    <property type="match status" value="1"/>
</dbReference>
<dbReference type="PROSITE" id="PS50977">
    <property type="entry name" value="HTH_TETR_2"/>
    <property type="match status" value="1"/>
</dbReference>
<evidence type="ECO:0000256" key="2">
    <source>
        <dbReference type="PROSITE-ProRule" id="PRU00335"/>
    </source>
</evidence>
<dbReference type="Proteomes" id="UP000743001">
    <property type="component" value="Unassembled WGS sequence"/>
</dbReference>
<proteinExistence type="predicted"/>
<dbReference type="PANTHER" id="PTHR43479:SF11">
    <property type="entry name" value="ACREF_ENVCD OPERON REPRESSOR-RELATED"/>
    <property type="match status" value="1"/>
</dbReference>
<gene>
    <name evidence="4" type="ORF">KQJ23_07585</name>
</gene>
<comment type="caution">
    <text evidence="4">The sequence shown here is derived from an EMBL/GenBank/DDBJ whole genome shotgun (WGS) entry which is preliminary data.</text>
</comment>
<dbReference type="InterPro" id="IPR001647">
    <property type="entry name" value="HTH_TetR"/>
</dbReference>
<feature type="domain" description="HTH tetR-type" evidence="3">
    <location>
        <begin position="9"/>
        <end position="69"/>
    </location>
</feature>
<feature type="DNA-binding region" description="H-T-H motif" evidence="2">
    <location>
        <begin position="32"/>
        <end position="51"/>
    </location>
</feature>
<dbReference type="EMBL" id="JAHLQJ010000005">
    <property type="protein sequence ID" value="MBU5671695.1"/>
    <property type="molecule type" value="Genomic_DNA"/>
</dbReference>
<reference evidence="4 5" key="1">
    <citation type="submission" date="2021-06" db="EMBL/GenBank/DDBJ databases">
        <authorList>
            <person name="Sun Q."/>
            <person name="Li D."/>
        </authorList>
    </citation>
    <scope>NUCLEOTIDE SEQUENCE [LARGE SCALE GENOMIC DNA]</scope>
    <source>
        <strain evidence="4 5">MSJ-6</strain>
    </source>
</reference>
<evidence type="ECO:0000313" key="4">
    <source>
        <dbReference type="EMBL" id="MBU5671695.1"/>
    </source>
</evidence>
<dbReference type="InterPro" id="IPR050624">
    <property type="entry name" value="HTH-type_Tx_Regulator"/>
</dbReference>
<evidence type="ECO:0000259" key="3">
    <source>
        <dbReference type="PROSITE" id="PS50977"/>
    </source>
</evidence>
<name>A0ABS6FN91_9BACL</name>
<keyword evidence="1 2" id="KW-0238">DNA-binding</keyword>
<sequence>MDGFQKRKEVKTKAILKSALSLYLQKGVQDTTVAEIAADAGVSKVTIFNYFGTKDNLIREVILHYISEVYEEFHAIVHGDLSFETKLEKMMFLESAEMEHNSSEFIDEVMKEYNRPDSRVRELYEQEGLELYMNLFMQGKNDGKIHDELTIEAMIVYLSIFTEGLRKKSVYSSVLPYTKEVMELFLYGLAGKK</sequence>
<organism evidence="4 5">
    <name type="scientific">Paenibacillus brevis</name>
    <dbReference type="NCBI Taxonomy" id="2841508"/>
    <lineage>
        <taxon>Bacteria</taxon>
        <taxon>Bacillati</taxon>
        <taxon>Bacillota</taxon>
        <taxon>Bacilli</taxon>
        <taxon>Bacillales</taxon>
        <taxon>Paenibacillaceae</taxon>
        <taxon>Paenibacillus</taxon>
    </lineage>
</organism>
<protein>
    <submittedName>
        <fullName evidence="4">TetR/AcrR family transcriptional regulator</fullName>
    </submittedName>
</protein>
<keyword evidence="5" id="KW-1185">Reference proteome</keyword>
<evidence type="ECO:0000313" key="5">
    <source>
        <dbReference type="Proteomes" id="UP000743001"/>
    </source>
</evidence>
<dbReference type="Pfam" id="PF00440">
    <property type="entry name" value="TetR_N"/>
    <property type="match status" value="1"/>
</dbReference>
<dbReference type="RefSeq" id="WP_216478255.1">
    <property type="nucleotide sequence ID" value="NZ_JAHLQJ010000005.1"/>
</dbReference>